<evidence type="ECO:0000313" key="3">
    <source>
        <dbReference type="EMBL" id="GMH23619.1"/>
    </source>
</evidence>
<organism evidence="3 4">
    <name type="scientific">Nepenthes gracilis</name>
    <name type="common">Slender pitcher plant</name>
    <dbReference type="NCBI Taxonomy" id="150966"/>
    <lineage>
        <taxon>Eukaryota</taxon>
        <taxon>Viridiplantae</taxon>
        <taxon>Streptophyta</taxon>
        <taxon>Embryophyta</taxon>
        <taxon>Tracheophyta</taxon>
        <taxon>Spermatophyta</taxon>
        <taxon>Magnoliopsida</taxon>
        <taxon>eudicotyledons</taxon>
        <taxon>Gunneridae</taxon>
        <taxon>Pentapetalae</taxon>
        <taxon>Caryophyllales</taxon>
        <taxon>Nepenthaceae</taxon>
        <taxon>Nepenthes</taxon>
    </lineage>
</organism>
<dbReference type="EMBL" id="BSYO01000026">
    <property type="protein sequence ID" value="GMH23619.1"/>
    <property type="molecule type" value="Genomic_DNA"/>
</dbReference>
<gene>
    <name evidence="3" type="ORF">Nepgr_025462</name>
</gene>
<dbReference type="AlphaFoldDB" id="A0AAD3T6F2"/>
<feature type="signal peptide" evidence="2">
    <location>
        <begin position="1"/>
        <end position="28"/>
    </location>
</feature>
<evidence type="ECO:0000256" key="1">
    <source>
        <dbReference type="SAM" id="MobiDB-lite"/>
    </source>
</evidence>
<sequence>MRKQMKSRVSSCLFLSVLLLLSLAPSKAEAPPLSSGKEGGSLAGRGSDMGGKMGLVGKLSFESMKMSGPSPGDNHHHRR</sequence>
<keyword evidence="2" id="KW-0732">Signal</keyword>
<keyword evidence="4" id="KW-1185">Reference proteome</keyword>
<proteinExistence type="predicted"/>
<protein>
    <submittedName>
        <fullName evidence="3">Uncharacterized protein</fullName>
    </submittedName>
</protein>
<name>A0AAD3T6F2_NEPGR</name>
<evidence type="ECO:0000256" key="2">
    <source>
        <dbReference type="SAM" id="SignalP"/>
    </source>
</evidence>
<accession>A0AAD3T6F2</accession>
<feature type="region of interest" description="Disordered" evidence="1">
    <location>
        <begin position="27"/>
        <end position="79"/>
    </location>
</feature>
<evidence type="ECO:0000313" key="4">
    <source>
        <dbReference type="Proteomes" id="UP001279734"/>
    </source>
</evidence>
<dbReference type="Proteomes" id="UP001279734">
    <property type="component" value="Unassembled WGS sequence"/>
</dbReference>
<reference evidence="3" key="1">
    <citation type="submission" date="2023-05" db="EMBL/GenBank/DDBJ databases">
        <title>Nepenthes gracilis genome sequencing.</title>
        <authorList>
            <person name="Fukushima K."/>
        </authorList>
    </citation>
    <scope>NUCLEOTIDE SEQUENCE</scope>
    <source>
        <strain evidence="3">SING2019-196</strain>
    </source>
</reference>
<comment type="caution">
    <text evidence="3">The sequence shown here is derived from an EMBL/GenBank/DDBJ whole genome shotgun (WGS) entry which is preliminary data.</text>
</comment>
<feature type="chain" id="PRO_5042290463" evidence="2">
    <location>
        <begin position="29"/>
        <end position="79"/>
    </location>
</feature>
<feature type="compositionally biased region" description="Gly residues" evidence="1">
    <location>
        <begin position="37"/>
        <end position="54"/>
    </location>
</feature>